<dbReference type="EMBL" id="BJUV01000041">
    <property type="protein sequence ID" value="GEK84519.1"/>
    <property type="molecule type" value="Genomic_DNA"/>
</dbReference>
<dbReference type="SUPFAM" id="SSF53822">
    <property type="entry name" value="Periplasmic binding protein-like I"/>
    <property type="match status" value="1"/>
</dbReference>
<dbReference type="SMART" id="SM00354">
    <property type="entry name" value="HTH_LACI"/>
    <property type="match status" value="1"/>
</dbReference>
<dbReference type="InterPro" id="IPR046335">
    <property type="entry name" value="LacI/GalR-like_sensor"/>
</dbReference>
<comment type="caution">
    <text evidence="6">The sequence shown here is derived from an EMBL/GenBank/DDBJ whole genome shotgun (WGS) entry which is preliminary data.</text>
</comment>
<dbReference type="Proteomes" id="UP000321154">
    <property type="component" value="Unassembled WGS sequence"/>
</dbReference>
<name>A0A7W3JK59_9MICO</name>
<dbReference type="PANTHER" id="PTHR30146">
    <property type="entry name" value="LACI-RELATED TRANSCRIPTIONAL REPRESSOR"/>
    <property type="match status" value="1"/>
</dbReference>
<dbReference type="EMBL" id="JACGWW010000004">
    <property type="protein sequence ID" value="MBA8814374.1"/>
    <property type="molecule type" value="Genomic_DNA"/>
</dbReference>
<keyword evidence="1" id="KW-0805">Transcription regulation</keyword>
<dbReference type="GO" id="GO:0000976">
    <property type="term" value="F:transcription cis-regulatory region binding"/>
    <property type="evidence" value="ECO:0007669"/>
    <property type="project" value="TreeGrafter"/>
</dbReference>
<evidence type="ECO:0000313" key="6">
    <source>
        <dbReference type="EMBL" id="MBA8814374.1"/>
    </source>
</evidence>
<evidence type="ECO:0000256" key="1">
    <source>
        <dbReference type="ARBA" id="ARBA00023015"/>
    </source>
</evidence>
<dbReference type="Gene3D" id="3.40.50.2300">
    <property type="match status" value="2"/>
</dbReference>
<keyword evidence="2 6" id="KW-0238">DNA-binding</keyword>
<dbReference type="GO" id="GO:0003700">
    <property type="term" value="F:DNA-binding transcription factor activity"/>
    <property type="evidence" value="ECO:0007669"/>
    <property type="project" value="TreeGrafter"/>
</dbReference>
<dbReference type="Gene3D" id="1.10.260.40">
    <property type="entry name" value="lambda repressor-like DNA-binding domains"/>
    <property type="match status" value="1"/>
</dbReference>
<dbReference type="CDD" id="cd06267">
    <property type="entry name" value="PBP1_LacI_sugar_binding-like"/>
    <property type="match status" value="1"/>
</dbReference>
<organism evidence="6 8">
    <name type="scientific">Frigoribacterium faeni</name>
    <dbReference type="NCBI Taxonomy" id="145483"/>
    <lineage>
        <taxon>Bacteria</taxon>
        <taxon>Bacillati</taxon>
        <taxon>Actinomycetota</taxon>
        <taxon>Actinomycetes</taxon>
        <taxon>Micrococcales</taxon>
        <taxon>Microbacteriaceae</taxon>
        <taxon>Frigoribacterium</taxon>
    </lineage>
</organism>
<keyword evidence="7" id="KW-1185">Reference proteome</keyword>
<dbReference type="SUPFAM" id="SSF47413">
    <property type="entry name" value="lambda repressor-like DNA-binding domains"/>
    <property type="match status" value="1"/>
</dbReference>
<accession>A0A7W3JK59</accession>
<dbReference type="PROSITE" id="PS50932">
    <property type="entry name" value="HTH_LACI_2"/>
    <property type="match status" value="1"/>
</dbReference>
<evidence type="ECO:0000259" key="4">
    <source>
        <dbReference type="PROSITE" id="PS50932"/>
    </source>
</evidence>
<proteinExistence type="predicted"/>
<reference evidence="6 8" key="2">
    <citation type="submission" date="2020-07" db="EMBL/GenBank/DDBJ databases">
        <title>Sequencing the genomes of 1000 actinobacteria strains.</title>
        <authorList>
            <person name="Klenk H.-P."/>
        </authorList>
    </citation>
    <scope>NUCLEOTIDE SEQUENCE [LARGE SCALE GENOMIC DNA]</scope>
    <source>
        <strain evidence="6 8">DSM 10309</strain>
    </source>
</reference>
<evidence type="ECO:0000313" key="5">
    <source>
        <dbReference type="EMBL" id="GEK84519.1"/>
    </source>
</evidence>
<dbReference type="CDD" id="cd01392">
    <property type="entry name" value="HTH_LacI"/>
    <property type="match status" value="1"/>
</dbReference>
<reference evidence="5 7" key="1">
    <citation type="submission" date="2019-07" db="EMBL/GenBank/DDBJ databases">
        <title>Whole genome shotgun sequence of Frigoribacterium faeni NBRC 103066.</title>
        <authorList>
            <person name="Hosoyama A."/>
            <person name="Uohara A."/>
            <person name="Ohji S."/>
            <person name="Ichikawa N."/>
        </authorList>
    </citation>
    <scope>NUCLEOTIDE SEQUENCE [LARGE SCALE GENOMIC DNA]</scope>
    <source>
        <strain evidence="5 7">NBRC 103066</strain>
    </source>
</reference>
<evidence type="ECO:0000256" key="3">
    <source>
        <dbReference type="ARBA" id="ARBA00023163"/>
    </source>
</evidence>
<dbReference type="AlphaFoldDB" id="A0A7W3JK59"/>
<gene>
    <name evidence="6" type="ORF">FB463_002645</name>
    <name evidence="5" type="ORF">FFA01_28280</name>
</gene>
<keyword evidence="3" id="KW-0804">Transcription</keyword>
<dbReference type="InterPro" id="IPR010982">
    <property type="entry name" value="Lambda_DNA-bd_dom_sf"/>
</dbReference>
<dbReference type="OrthoDB" id="2854648at2"/>
<dbReference type="Proteomes" id="UP000522688">
    <property type="component" value="Unassembled WGS sequence"/>
</dbReference>
<sequence>MARARLQDVAEVAGVSMKTVSNVVRGYVHVSPSTRAKVQRAIDELAYRPNETGRSLATGRTGLLALAFSDISIPYYSELARCVSTLARDRGYRVLLEQTDGTLEAERAIVSTSEAGLVDGVLFQPSILGSSEIARHRGDVPVVLLGEAQAPLSVDHVMIDNVAAARRVTTHLAGLGATRIAFLGHERSGLSPTSRVRLAGYQEGLEAEGLPVDTGLLIPSGAVSSASAAEAVTAALAEGLRFDGLVCRDDLAAIGALRALADAGIRVPEDVVVTGWDDVAMASFTQPGLTTVRPDLAALAGRALDMLEERIAGFDELGRHALVDFEVVYRGSAPALPTED</sequence>
<dbReference type="InterPro" id="IPR000843">
    <property type="entry name" value="HTH_LacI"/>
</dbReference>
<feature type="domain" description="HTH lacI-type" evidence="4">
    <location>
        <begin position="4"/>
        <end position="58"/>
    </location>
</feature>
<evidence type="ECO:0000313" key="7">
    <source>
        <dbReference type="Proteomes" id="UP000321154"/>
    </source>
</evidence>
<evidence type="ECO:0000256" key="2">
    <source>
        <dbReference type="ARBA" id="ARBA00023125"/>
    </source>
</evidence>
<dbReference type="PANTHER" id="PTHR30146:SF153">
    <property type="entry name" value="LACTOSE OPERON REPRESSOR"/>
    <property type="match status" value="1"/>
</dbReference>
<dbReference type="Pfam" id="PF00356">
    <property type="entry name" value="LacI"/>
    <property type="match status" value="1"/>
</dbReference>
<dbReference type="Pfam" id="PF13377">
    <property type="entry name" value="Peripla_BP_3"/>
    <property type="match status" value="1"/>
</dbReference>
<dbReference type="PROSITE" id="PS00356">
    <property type="entry name" value="HTH_LACI_1"/>
    <property type="match status" value="1"/>
</dbReference>
<dbReference type="RefSeq" id="WP_146856842.1">
    <property type="nucleotide sequence ID" value="NZ_BAAAHR010000003.1"/>
</dbReference>
<evidence type="ECO:0000313" key="8">
    <source>
        <dbReference type="Proteomes" id="UP000522688"/>
    </source>
</evidence>
<protein>
    <submittedName>
        <fullName evidence="6">DNA-binding LacI/PurR family transcriptional regulator</fullName>
    </submittedName>
    <submittedName>
        <fullName evidence="5">LacI family transcriptional regulator</fullName>
    </submittedName>
</protein>
<dbReference type="InterPro" id="IPR028082">
    <property type="entry name" value="Peripla_BP_I"/>
</dbReference>